<organism evidence="8 9">
    <name type="scientific">Domibacillus iocasae</name>
    <dbReference type="NCBI Taxonomy" id="1714016"/>
    <lineage>
        <taxon>Bacteria</taxon>
        <taxon>Bacillati</taxon>
        <taxon>Bacillota</taxon>
        <taxon>Bacilli</taxon>
        <taxon>Bacillales</taxon>
        <taxon>Bacillaceae</taxon>
        <taxon>Domibacillus</taxon>
    </lineage>
</organism>
<dbReference type="Gene3D" id="3.40.50.720">
    <property type="entry name" value="NAD(P)-binding Rossmann-like Domain"/>
    <property type="match status" value="1"/>
</dbReference>
<dbReference type="Pfam" id="PF00107">
    <property type="entry name" value="ADH_zinc_N"/>
    <property type="match status" value="1"/>
</dbReference>
<dbReference type="GO" id="GO:0016491">
    <property type="term" value="F:oxidoreductase activity"/>
    <property type="evidence" value="ECO:0007669"/>
    <property type="project" value="UniProtKB-KW"/>
</dbReference>
<evidence type="ECO:0000313" key="8">
    <source>
        <dbReference type="EMBL" id="OES46445.1"/>
    </source>
</evidence>
<dbReference type="Proteomes" id="UP000095658">
    <property type="component" value="Unassembled WGS sequence"/>
</dbReference>
<feature type="domain" description="Alcohol dehydrogenase-like N-terminal" evidence="7">
    <location>
        <begin position="25"/>
        <end position="145"/>
    </location>
</feature>
<dbReference type="AlphaFoldDB" id="A0A1E7DTV3"/>
<dbReference type="InterPro" id="IPR011032">
    <property type="entry name" value="GroES-like_sf"/>
</dbReference>
<dbReference type="PANTHER" id="PTHR42813:SF2">
    <property type="entry name" value="DEHYDROGENASE, ZINC-CONTAINING, PUTATIVE (AFU_ORTHOLOGUE AFUA_2G02810)-RELATED"/>
    <property type="match status" value="1"/>
</dbReference>
<evidence type="ECO:0000256" key="1">
    <source>
        <dbReference type="ARBA" id="ARBA00001947"/>
    </source>
</evidence>
<evidence type="ECO:0000256" key="3">
    <source>
        <dbReference type="ARBA" id="ARBA00022833"/>
    </source>
</evidence>
<dbReference type="InterPro" id="IPR013149">
    <property type="entry name" value="ADH-like_C"/>
</dbReference>
<name>A0A1E7DTV3_9BACI</name>
<dbReference type="PANTHER" id="PTHR42813">
    <property type="entry name" value="ZINC-TYPE ALCOHOL DEHYDROGENASE-LIKE"/>
    <property type="match status" value="1"/>
</dbReference>
<feature type="domain" description="Alcohol dehydrogenase-like C-terminal" evidence="6">
    <location>
        <begin position="191"/>
        <end position="258"/>
    </location>
</feature>
<dbReference type="SUPFAM" id="SSF51735">
    <property type="entry name" value="NAD(P)-binding Rossmann-fold domains"/>
    <property type="match status" value="1"/>
</dbReference>
<keyword evidence="9" id="KW-1185">Reference proteome</keyword>
<protein>
    <submittedName>
        <fullName evidence="8">Glutathione-dependent formaldehyde dehydrogenase</fullName>
    </submittedName>
</protein>
<dbReference type="GO" id="GO:0008270">
    <property type="term" value="F:zinc ion binding"/>
    <property type="evidence" value="ECO:0007669"/>
    <property type="project" value="InterPro"/>
</dbReference>
<accession>A0A1E7DTV3</accession>
<evidence type="ECO:0000256" key="5">
    <source>
        <dbReference type="RuleBase" id="RU361277"/>
    </source>
</evidence>
<comment type="cofactor">
    <cofactor evidence="1 5">
        <name>Zn(2+)</name>
        <dbReference type="ChEBI" id="CHEBI:29105"/>
    </cofactor>
</comment>
<dbReference type="Pfam" id="PF08240">
    <property type="entry name" value="ADH_N"/>
    <property type="match status" value="1"/>
</dbReference>
<dbReference type="OrthoDB" id="9769198at2"/>
<evidence type="ECO:0000259" key="7">
    <source>
        <dbReference type="Pfam" id="PF08240"/>
    </source>
</evidence>
<dbReference type="InterPro" id="IPR013154">
    <property type="entry name" value="ADH-like_N"/>
</dbReference>
<comment type="similarity">
    <text evidence="5">Belongs to the zinc-containing alcohol dehydrogenase family.</text>
</comment>
<dbReference type="Gene3D" id="3.90.180.10">
    <property type="entry name" value="Medium-chain alcohol dehydrogenases, catalytic domain"/>
    <property type="match status" value="1"/>
</dbReference>
<evidence type="ECO:0000259" key="6">
    <source>
        <dbReference type="Pfam" id="PF00107"/>
    </source>
</evidence>
<dbReference type="PROSITE" id="PS00059">
    <property type="entry name" value="ADH_ZINC"/>
    <property type="match status" value="1"/>
</dbReference>
<evidence type="ECO:0000256" key="2">
    <source>
        <dbReference type="ARBA" id="ARBA00022723"/>
    </source>
</evidence>
<dbReference type="InterPro" id="IPR002328">
    <property type="entry name" value="ADH_Zn_CS"/>
</dbReference>
<dbReference type="RefSeq" id="WP_069936985.1">
    <property type="nucleotide sequence ID" value="NZ_MAMP01000002.1"/>
</dbReference>
<dbReference type="EMBL" id="MAMP01000002">
    <property type="protein sequence ID" value="OES46445.1"/>
    <property type="molecule type" value="Genomic_DNA"/>
</dbReference>
<reference evidence="8 9" key="1">
    <citation type="submission" date="2016-06" db="EMBL/GenBank/DDBJ databases">
        <title>Domibacillus iocasae genome sequencing.</title>
        <authorList>
            <person name="Verma A."/>
            <person name="Pal Y."/>
            <person name="Ojha A.K."/>
            <person name="Krishnamurthi S."/>
        </authorList>
    </citation>
    <scope>NUCLEOTIDE SEQUENCE [LARGE SCALE GENOMIC DNA]</scope>
    <source>
        <strain evidence="8 9">DSM 29979</strain>
    </source>
</reference>
<evidence type="ECO:0000256" key="4">
    <source>
        <dbReference type="ARBA" id="ARBA00023002"/>
    </source>
</evidence>
<dbReference type="CDD" id="cd08283">
    <property type="entry name" value="FDH_like_1"/>
    <property type="match status" value="1"/>
</dbReference>
<proteinExistence type="inferred from homology"/>
<dbReference type="InterPro" id="IPR036291">
    <property type="entry name" value="NAD(P)-bd_dom_sf"/>
</dbReference>
<keyword evidence="4" id="KW-0560">Oxidoreductase</keyword>
<sequence>MRAVTYQGVKNMKVKDVADPTIQKREDIIVRITSTAICGSDLHIYQGALPPAEEDYVIGHEPMGIVEEVGPDVTKVKKGDRVVLPFNVSCGHCFYCENDLESQCDNSNANPHIDTGGYFGFTERYGNFPGGQAEFLRVPYGNFMPFVIPESCELEDEALLFMSDVLPTAYWSIENSGVKAGDTVIVLGCGPIGLMTQKFAWMKGAKRVIAVDHVPYRLAHAKQMNNVETFNFSDYKNMGDHLKEITNGGADVVIDCVGMDGKKSPVEAIEQKLKLQGGTLSAIQIAIKSVRKFGTIQLTGVYGSMYNMFPLGNLFERNITVKMGQAPVIHYMPELFKKITAGEFDPTEIVTHKIPLEQAAEAYQTFNDHADECIKVVLKP</sequence>
<dbReference type="SUPFAM" id="SSF50129">
    <property type="entry name" value="GroES-like"/>
    <property type="match status" value="1"/>
</dbReference>
<dbReference type="STRING" id="1714016.BA724_14530"/>
<keyword evidence="3 5" id="KW-0862">Zinc</keyword>
<gene>
    <name evidence="8" type="ORF">BA724_14530</name>
</gene>
<comment type="caution">
    <text evidence="8">The sequence shown here is derived from an EMBL/GenBank/DDBJ whole genome shotgun (WGS) entry which is preliminary data.</text>
</comment>
<evidence type="ECO:0000313" key="9">
    <source>
        <dbReference type="Proteomes" id="UP000095658"/>
    </source>
</evidence>
<keyword evidence="2 5" id="KW-0479">Metal-binding</keyword>